<dbReference type="NCBIfam" id="TIGR00206">
    <property type="entry name" value="fliF"/>
    <property type="match status" value="1"/>
</dbReference>
<dbReference type="InterPro" id="IPR013556">
    <property type="entry name" value="Flag_M-ring_C"/>
</dbReference>
<dbReference type="InterPro" id="IPR000067">
    <property type="entry name" value="FlgMring_FliF"/>
</dbReference>
<keyword evidence="15" id="KW-1185">Reference proteome</keyword>
<evidence type="ECO:0000313" key="15">
    <source>
        <dbReference type="Proteomes" id="UP000672934"/>
    </source>
</evidence>
<feature type="transmembrane region" description="Helical" evidence="11">
    <location>
        <begin position="479"/>
        <end position="497"/>
    </location>
</feature>
<comment type="caution">
    <text evidence="14">The sequence shown here is derived from an EMBL/GenBank/DDBJ whole genome shotgun (WGS) entry which is preliminary data.</text>
</comment>
<dbReference type="EMBL" id="CAJPUY010000022">
    <property type="protein sequence ID" value="CAG2154503.1"/>
    <property type="molecule type" value="Genomic_DNA"/>
</dbReference>
<evidence type="ECO:0000256" key="8">
    <source>
        <dbReference type="ARBA" id="ARBA00023143"/>
    </source>
</evidence>
<sequence>MTAAVSLPGRPGEMIERLKANPKLPMMLGGAALAAAIAVGVLWSRAPDYKVLYSNLSERDGGAVLQSLQQMNVPYKFAEGGGAVMVPADKVHETRLRLASQGLPRSGTTGLELMDNQKFGISQFAEQVNYQRGLEGELARSIESIAAVQSARVHLAIPKPTLFVRERQKPTASIVLQLHPGRAIDEGQVAAISHLVSSSVPELTPKAISIVDQHGNLLSNSGNERMLDATQLKYVQALEQNYLKRIESILAPIVGKDNVRAQVTADVDFSIVEHTDESYKPNQDPTHAAIRSQQTSESNQQGATPPGGVPGALSNQPPAPAAAPVTTAQTPRAGQAPGQAGAPAQPQGAQAGQAQGAQGASSTASGGPSSNRRDSTVNYELDRTVRHVQQAPGGVRRLSVAVVVNYRQQPDAKGKMVAQALPPALLAQIQNLTKEAMGFSADRGDSINVVNSPFTVDREVTPELPVWKQPEMIDLAKTGAGYLLLALLALFAWFKVARPILRRYTTPPLPAPVTAEEAAAELLPPDEPANPEVLRLAAKYESDLALVRDAAQRDPRLVASVIKNWIGNDLR</sequence>
<accession>A0A916MZX1</accession>
<keyword evidence="7 11" id="KW-0472">Membrane</keyword>
<evidence type="ECO:0000256" key="7">
    <source>
        <dbReference type="ARBA" id="ARBA00023136"/>
    </source>
</evidence>
<dbReference type="PIRSF" id="PIRSF004862">
    <property type="entry name" value="FliF"/>
    <property type="match status" value="1"/>
</dbReference>
<evidence type="ECO:0000313" key="14">
    <source>
        <dbReference type="EMBL" id="CAG2154503.1"/>
    </source>
</evidence>
<keyword evidence="14" id="KW-0282">Flagellum</keyword>
<evidence type="ECO:0000256" key="9">
    <source>
        <dbReference type="PIRNR" id="PIRNR004862"/>
    </source>
</evidence>
<evidence type="ECO:0000256" key="3">
    <source>
        <dbReference type="ARBA" id="ARBA00007971"/>
    </source>
</evidence>
<dbReference type="InterPro" id="IPR006182">
    <property type="entry name" value="FliF_N_dom"/>
</dbReference>
<comment type="similarity">
    <text evidence="3 9">Belongs to the FliF family.</text>
</comment>
<dbReference type="PRINTS" id="PR01009">
    <property type="entry name" value="FLGMRINGFLIF"/>
</dbReference>
<evidence type="ECO:0000256" key="4">
    <source>
        <dbReference type="ARBA" id="ARBA00022475"/>
    </source>
</evidence>
<evidence type="ECO:0000256" key="10">
    <source>
        <dbReference type="SAM" id="MobiDB-lite"/>
    </source>
</evidence>
<keyword evidence="8 9" id="KW-0975">Bacterial flagellum</keyword>
<keyword evidence="5 11" id="KW-0812">Transmembrane</keyword>
<dbReference type="Gene3D" id="3.30.300.30">
    <property type="match status" value="1"/>
</dbReference>
<dbReference type="GO" id="GO:0003774">
    <property type="term" value="F:cytoskeletal motor activity"/>
    <property type="evidence" value="ECO:0007669"/>
    <property type="project" value="InterPro"/>
</dbReference>
<feature type="domain" description="Flagellar M-ring C-terminal" evidence="13">
    <location>
        <begin position="250"/>
        <end position="454"/>
    </location>
</feature>
<evidence type="ECO:0000259" key="12">
    <source>
        <dbReference type="Pfam" id="PF01514"/>
    </source>
</evidence>
<comment type="subcellular location">
    <subcellularLocation>
        <location evidence="1 9">Bacterial flagellum basal body</location>
    </subcellularLocation>
    <subcellularLocation>
        <location evidence="2">Cell membrane</location>
        <topology evidence="2">Multi-pass membrane protein</topology>
    </subcellularLocation>
</comment>
<comment type="function">
    <text evidence="9">The M ring may be actively involved in energy transduction.</text>
</comment>
<dbReference type="Pfam" id="PF01514">
    <property type="entry name" value="YscJ_FliF"/>
    <property type="match status" value="1"/>
</dbReference>
<dbReference type="GO" id="GO:0009431">
    <property type="term" value="C:bacterial-type flagellum basal body, MS ring"/>
    <property type="evidence" value="ECO:0007669"/>
    <property type="project" value="InterPro"/>
</dbReference>
<evidence type="ECO:0000256" key="1">
    <source>
        <dbReference type="ARBA" id="ARBA00004117"/>
    </source>
</evidence>
<keyword evidence="4" id="KW-1003">Cell membrane</keyword>
<proteinExistence type="inferred from homology"/>
<evidence type="ECO:0000256" key="11">
    <source>
        <dbReference type="SAM" id="Phobius"/>
    </source>
</evidence>
<dbReference type="GO" id="GO:0005886">
    <property type="term" value="C:plasma membrane"/>
    <property type="evidence" value="ECO:0007669"/>
    <property type="project" value="UniProtKB-SubCell"/>
</dbReference>
<feature type="compositionally biased region" description="Polar residues" evidence="10">
    <location>
        <begin position="280"/>
        <end position="303"/>
    </location>
</feature>
<feature type="domain" description="Flagellar M-ring N-terminal" evidence="12">
    <location>
        <begin position="45"/>
        <end position="219"/>
    </location>
</feature>
<dbReference type="GO" id="GO:0071973">
    <property type="term" value="P:bacterial-type flagellum-dependent cell motility"/>
    <property type="evidence" value="ECO:0007669"/>
    <property type="project" value="InterPro"/>
</dbReference>
<evidence type="ECO:0000256" key="6">
    <source>
        <dbReference type="ARBA" id="ARBA00022989"/>
    </source>
</evidence>
<gene>
    <name evidence="14" type="primary">fliF</name>
    <name evidence="14" type="ORF">LMG31506_05110</name>
</gene>
<dbReference type="InterPro" id="IPR043427">
    <property type="entry name" value="YscJ/FliF"/>
</dbReference>
<dbReference type="Pfam" id="PF08345">
    <property type="entry name" value="YscJ_FliF_C"/>
    <property type="match status" value="1"/>
</dbReference>
<protein>
    <recommendedName>
        <fullName evidence="9">Flagellar M-ring protein</fullName>
    </recommendedName>
</protein>
<evidence type="ECO:0000256" key="2">
    <source>
        <dbReference type="ARBA" id="ARBA00004651"/>
    </source>
</evidence>
<organism evidence="14 15">
    <name type="scientific">Cupriavidus yeoncheonensis</name>
    <dbReference type="NCBI Taxonomy" id="1462994"/>
    <lineage>
        <taxon>Bacteria</taxon>
        <taxon>Pseudomonadati</taxon>
        <taxon>Pseudomonadota</taxon>
        <taxon>Betaproteobacteria</taxon>
        <taxon>Burkholderiales</taxon>
        <taxon>Burkholderiaceae</taxon>
        <taxon>Cupriavidus</taxon>
    </lineage>
</organism>
<feature type="transmembrane region" description="Helical" evidence="11">
    <location>
        <begin position="24"/>
        <end position="43"/>
    </location>
</feature>
<name>A0A916MZX1_9BURK</name>
<dbReference type="PANTHER" id="PTHR30046">
    <property type="entry name" value="FLAGELLAR M-RING PROTEIN"/>
    <property type="match status" value="1"/>
</dbReference>
<evidence type="ECO:0000259" key="13">
    <source>
        <dbReference type="Pfam" id="PF08345"/>
    </source>
</evidence>
<dbReference type="Proteomes" id="UP000672934">
    <property type="component" value="Unassembled WGS sequence"/>
</dbReference>
<dbReference type="RefSeq" id="WP_211949965.1">
    <property type="nucleotide sequence ID" value="NZ_CAJPUY010000022.1"/>
</dbReference>
<keyword evidence="14" id="KW-0969">Cilium</keyword>
<feature type="compositionally biased region" description="Low complexity" evidence="10">
    <location>
        <begin position="322"/>
        <end position="370"/>
    </location>
</feature>
<dbReference type="AlphaFoldDB" id="A0A916MZX1"/>
<reference evidence="14" key="1">
    <citation type="submission" date="2021-03" db="EMBL/GenBank/DDBJ databases">
        <authorList>
            <person name="Peeters C."/>
        </authorList>
    </citation>
    <scope>NUCLEOTIDE SEQUENCE</scope>
    <source>
        <strain evidence="14">LMG 31506</strain>
    </source>
</reference>
<dbReference type="PANTHER" id="PTHR30046:SF0">
    <property type="entry name" value="FLAGELLAR M-RING PROTEIN"/>
    <property type="match status" value="1"/>
</dbReference>
<keyword evidence="6 11" id="KW-1133">Transmembrane helix</keyword>
<dbReference type="InterPro" id="IPR045851">
    <property type="entry name" value="AMP-bd_C_sf"/>
</dbReference>
<feature type="region of interest" description="Disordered" evidence="10">
    <location>
        <begin position="276"/>
        <end position="375"/>
    </location>
</feature>
<keyword evidence="14" id="KW-0966">Cell projection</keyword>
<evidence type="ECO:0000256" key="5">
    <source>
        <dbReference type="ARBA" id="ARBA00022692"/>
    </source>
</evidence>